<gene>
    <name evidence="2" type="ORF">ERS008476_00410</name>
</gene>
<dbReference type="GO" id="GO:0003997">
    <property type="term" value="F:acyl-CoA oxidase activity"/>
    <property type="evidence" value="ECO:0007669"/>
    <property type="project" value="InterPro"/>
</dbReference>
<dbReference type="PANTHER" id="PTHR10909:SF382">
    <property type="entry name" value="ACYL-COENZYME A OXIDASE"/>
    <property type="match status" value="1"/>
</dbReference>
<dbReference type="AlphaFoldDB" id="A0A0H5LR10"/>
<protein>
    <recommendedName>
        <fullName evidence="1">Acyl-CoA oxidase C-alpha1 domain-containing protein</fullName>
    </recommendedName>
</protein>
<dbReference type="Proteomes" id="UP000043316">
    <property type="component" value="Unassembled WGS sequence"/>
</dbReference>
<proteinExistence type="predicted"/>
<evidence type="ECO:0000259" key="1">
    <source>
        <dbReference type="Pfam" id="PF22924"/>
    </source>
</evidence>
<evidence type="ECO:0000313" key="3">
    <source>
        <dbReference type="Proteomes" id="UP000043316"/>
    </source>
</evidence>
<sequence length="539" mass="61183">MGFNMIYNNKFSKVFKMPLFDYEMKYHISKRDYIDLTIKRMRVIFQEKLIHNDMWLGQKNEYEFNVLCENIGLIGAFDHSLAISISSHMICGNVMFTQSDNIQMDKYHDEVNNLNCIYSMCCSEIANGTNVKNLETTVTYDHKQKNLLLHSPSPGSCKFWIGNALYTASVGMVLARLIVNGIDHGPHWFRVPLRDKDDGVLFPGINIISVGPEGGMHGIQMAAIRFNQVSIPLDTMLQRYSSICEEGKYHCEMEEPQRYINLFETFLQERLIPLYMLIKSSATALNITFRYAQNRIISHEPICKKLIMEPLFCQRLYPELLKSAMIMILGKIIIRGFENSWGNKSTYKDLQILASAGKYIGTSLGLDVLRECRLMCGALGFHHYNKIITLQVDAEAALTYAGENSVMSYQIAKHMVRKKRFNNSMVVPVNLAQEVEKKVVADCQQNPLSHAAAQVLSYSYGLDLVIQEVQSSGVLENELLLDLIDVLSPYLSETSNPPVPTVKKITDLVNLISPPSELVTAPIVRADYADTFTSELYIE</sequence>
<dbReference type="Gene3D" id="1.20.140.10">
    <property type="entry name" value="Butyryl-CoA Dehydrogenase, subunit A, domain 3"/>
    <property type="match status" value="1"/>
</dbReference>
<reference evidence="3" key="1">
    <citation type="submission" date="2015-03" db="EMBL/GenBank/DDBJ databases">
        <authorList>
            <consortium name="Pathogen Informatics"/>
        </authorList>
    </citation>
    <scope>NUCLEOTIDE SEQUENCE [LARGE SCALE GENOMIC DNA]</scope>
    <source>
        <strain evidence="3">R148</strain>
    </source>
</reference>
<evidence type="ECO:0000313" key="2">
    <source>
        <dbReference type="EMBL" id="CRY53514.1"/>
    </source>
</evidence>
<dbReference type="InterPro" id="IPR012258">
    <property type="entry name" value="Acyl-CoA_oxidase"/>
</dbReference>
<dbReference type="GO" id="GO:0033540">
    <property type="term" value="P:fatty acid beta-oxidation using acyl-CoA oxidase"/>
    <property type="evidence" value="ECO:0007669"/>
    <property type="project" value="TreeGrafter"/>
</dbReference>
<dbReference type="InterPro" id="IPR009100">
    <property type="entry name" value="AcylCoA_DH/oxidase_NM_dom_sf"/>
</dbReference>
<dbReference type="Pfam" id="PF22924">
    <property type="entry name" value="ACOX_C_alpha1"/>
    <property type="match status" value="1"/>
</dbReference>
<dbReference type="EMBL" id="CWJI01000001">
    <property type="protein sequence ID" value="CRY53514.1"/>
    <property type="molecule type" value="Genomic_DNA"/>
</dbReference>
<feature type="domain" description="Acyl-CoA oxidase C-alpha1" evidence="1">
    <location>
        <begin position="267"/>
        <end position="415"/>
    </location>
</feature>
<dbReference type="GO" id="GO:0055088">
    <property type="term" value="P:lipid homeostasis"/>
    <property type="evidence" value="ECO:0007669"/>
    <property type="project" value="TreeGrafter"/>
</dbReference>
<dbReference type="InterPro" id="IPR055060">
    <property type="entry name" value="ACOX_C_alpha1"/>
</dbReference>
<dbReference type="GO" id="GO:0071949">
    <property type="term" value="F:FAD binding"/>
    <property type="evidence" value="ECO:0007669"/>
    <property type="project" value="InterPro"/>
</dbReference>
<dbReference type="PANTHER" id="PTHR10909">
    <property type="entry name" value="ELECTRON TRANSPORT OXIDOREDUCTASE"/>
    <property type="match status" value="1"/>
</dbReference>
<dbReference type="InterPro" id="IPR046373">
    <property type="entry name" value="Acyl-CoA_Oxase/DH_mid-dom_sf"/>
</dbReference>
<organism evidence="2 3">
    <name type="scientific">Yersinia intermedia</name>
    <dbReference type="NCBI Taxonomy" id="631"/>
    <lineage>
        <taxon>Bacteria</taxon>
        <taxon>Pseudomonadati</taxon>
        <taxon>Pseudomonadota</taxon>
        <taxon>Gammaproteobacteria</taxon>
        <taxon>Enterobacterales</taxon>
        <taxon>Yersiniaceae</taxon>
        <taxon>Yersinia</taxon>
    </lineage>
</organism>
<dbReference type="SUPFAM" id="SSF56645">
    <property type="entry name" value="Acyl-CoA dehydrogenase NM domain-like"/>
    <property type="match status" value="1"/>
</dbReference>
<dbReference type="Gene3D" id="2.40.110.10">
    <property type="entry name" value="Butyryl-CoA Dehydrogenase, subunit A, domain 2"/>
    <property type="match status" value="1"/>
</dbReference>
<dbReference type="InterPro" id="IPR036250">
    <property type="entry name" value="AcylCo_DH-like_C"/>
</dbReference>
<dbReference type="GO" id="GO:0005504">
    <property type="term" value="F:fatty acid binding"/>
    <property type="evidence" value="ECO:0007669"/>
    <property type="project" value="TreeGrafter"/>
</dbReference>
<name>A0A0H5LR10_YERIN</name>
<dbReference type="SUPFAM" id="SSF47203">
    <property type="entry name" value="Acyl-CoA dehydrogenase C-terminal domain-like"/>
    <property type="match status" value="1"/>
</dbReference>
<accession>A0A0H5LR10</accession>